<keyword evidence="2 4" id="KW-0238">DNA-binding</keyword>
<dbReference type="PANTHER" id="PTHR30055">
    <property type="entry name" value="HTH-TYPE TRANSCRIPTIONAL REGULATOR RUTR"/>
    <property type="match status" value="1"/>
</dbReference>
<dbReference type="PANTHER" id="PTHR30055:SF234">
    <property type="entry name" value="HTH-TYPE TRANSCRIPTIONAL REGULATOR BETI"/>
    <property type="match status" value="1"/>
</dbReference>
<sequence length="207" mass="22830">MTHPVSAVGTGSRTARGEATEERLLAAARHEIIENNGAMELAAVVMRAGVSPGLPYRYFDSKSALVVAVVEAYFDALDERVYRPVFTEVSDDWWEREKARVEELVNFFYEEPLTPHLMSRLAGDAAVARAKQERIRRQVRGATANVNTGKKLGRVPADADAEVCGAFLIGGAHQAIDIAVSRDPRMPRARVSRAIREAMRNVLGIRD</sequence>
<keyword evidence="7" id="KW-1185">Reference proteome</keyword>
<dbReference type="RefSeq" id="WP_211698698.1">
    <property type="nucleotide sequence ID" value="NZ_CP046600.1"/>
</dbReference>
<feature type="domain" description="HTH tetR-type" evidence="5">
    <location>
        <begin position="18"/>
        <end position="77"/>
    </location>
</feature>
<evidence type="ECO:0000259" key="5">
    <source>
        <dbReference type="PROSITE" id="PS50977"/>
    </source>
</evidence>
<dbReference type="InterPro" id="IPR009057">
    <property type="entry name" value="Homeodomain-like_sf"/>
</dbReference>
<protein>
    <submittedName>
        <fullName evidence="6">TetR family transcriptional regulator</fullName>
    </submittedName>
</protein>
<reference evidence="6" key="1">
    <citation type="submission" date="2019-12" db="EMBL/GenBank/DDBJ databases">
        <title>Mycobacterium spongiae sp. nov.</title>
        <authorList>
            <person name="Stinear T."/>
        </authorList>
    </citation>
    <scope>NUCLEOTIDE SEQUENCE</scope>
    <source>
        <strain evidence="6">FSD4b-SM</strain>
    </source>
</reference>
<evidence type="ECO:0000256" key="1">
    <source>
        <dbReference type="ARBA" id="ARBA00023015"/>
    </source>
</evidence>
<dbReference type="GO" id="GO:0003700">
    <property type="term" value="F:DNA-binding transcription factor activity"/>
    <property type="evidence" value="ECO:0007669"/>
    <property type="project" value="TreeGrafter"/>
</dbReference>
<proteinExistence type="predicted"/>
<evidence type="ECO:0000256" key="2">
    <source>
        <dbReference type="ARBA" id="ARBA00023125"/>
    </source>
</evidence>
<dbReference type="InterPro" id="IPR001647">
    <property type="entry name" value="HTH_TetR"/>
</dbReference>
<gene>
    <name evidence="6" type="ORF">F6B93_08490</name>
</gene>
<dbReference type="Pfam" id="PF00440">
    <property type="entry name" value="TetR_N"/>
    <property type="match status" value="1"/>
</dbReference>
<accession>A0A975JXH2</accession>
<dbReference type="PROSITE" id="PS50977">
    <property type="entry name" value="HTH_TETR_2"/>
    <property type="match status" value="1"/>
</dbReference>
<dbReference type="AlphaFoldDB" id="A0A975JXH2"/>
<feature type="DNA-binding region" description="H-T-H motif" evidence="4">
    <location>
        <begin position="40"/>
        <end position="59"/>
    </location>
</feature>
<dbReference type="Proteomes" id="UP000682202">
    <property type="component" value="Chromosome"/>
</dbReference>
<dbReference type="KEGG" id="mspg:F6B93_08490"/>
<dbReference type="GO" id="GO:0000976">
    <property type="term" value="F:transcription cis-regulatory region binding"/>
    <property type="evidence" value="ECO:0007669"/>
    <property type="project" value="TreeGrafter"/>
</dbReference>
<dbReference type="InterPro" id="IPR050109">
    <property type="entry name" value="HTH-type_TetR-like_transc_reg"/>
</dbReference>
<evidence type="ECO:0000313" key="7">
    <source>
        <dbReference type="Proteomes" id="UP000682202"/>
    </source>
</evidence>
<keyword evidence="1" id="KW-0805">Transcription regulation</keyword>
<evidence type="ECO:0000313" key="6">
    <source>
        <dbReference type="EMBL" id="QUR67130.1"/>
    </source>
</evidence>
<evidence type="ECO:0000256" key="4">
    <source>
        <dbReference type="PROSITE-ProRule" id="PRU00335"/>
    </source>
</evidence>
<name>A0A975JXH2_9MYCO</name>
<dbReference type="SUPFAM" id="SSF46689">
    <property type="entry name" value="Homeodomain-like"/>
    <property type="match status" value="1"/>
</dbReference>
<keyword evidence="3" id="KW-0804">Transcription</keyword>
<dbReference type="EMBL" id="CP046600">
    <property type="protein sequence ID" value="QUR67130.1"/>
    <property type="molecule type" value="Genomic_DNA"/>
</dbReference>
<organism evidence="6 7">
    <name type="scientific">Mycobacterium spongiae</name>
    <dbReference type="NCBI Taxonomy" id="886343"/>
    <lineage>
        <taxon>Bacteria</taxon>
        <taxon>Bacillati</taxon>
        <taxon>Actinomycetota</taxon>
        <taxon>Actinomycetes</taxon>
        <taxon>Mycobacteriales</taxon>
        <taxon>Mycobacteriaceae</taxon>
        <taxon>Mycobacterium</taxon>
    </lineage>
</organism>
<evidence type="ECO:0000256" key="3">
    <source>
        <dbReference type="ARBA" id="ARBA00023163"/>
    </source>
</evidence>
<dbReference type="Gene3D" id="1.10.357.10">
    <property type="entry name" value="Tetracycline Repressor, domain 2"/>
    <property type="match status" value="1"/>
</dbReference>